<evidence type="ECO:0000259" key="6">
    <source>
        <dbReference type="Pfam" id="PF01266"/>
    </source>
</evidence>
<keyword evidence="3" id="KW-0274">FAD</keyword>
<dbReference type="KEGG" id="sbf:JCM31447_24100"/>
<dbReference type="Proteomes" id="UP000291236">
    <property type="component" value="Chromosome"/>
</dbReference>
<dbReference type="OrthoDB" id="9801699at2"/>
<dbReference type="EMBL" id="AP019368">
    <property type="protein sequence ID" value="BBH53957.1"/>
    <property type="molecule type" value="Genomic_DNA"/>
</dbReference>
<accession>A0A4V0P2P6</accession>
<protein>
    <submittedName>
        <fullName evidence="7">NAD(P)/FAD-dependent oxidoreductase</fullName>
    </submittedName>
</protein>
<keyword evidence="4" id="KW-0560">Oxidoreductase</keyword>
<dbReference type="GO" id="GO:0047545">
    <property type="term" value="F:(S)-2-hydroxyglutarate dehydrogenase activity"/>
    <property type="evidence" value="ECO:0007669"/>
    <property type="project" value="TreeGrafter"/>
</dbReference>
<feature type="domain" description="FAD dependent oxidoreductase" evidence="6">
    <location>
        <begin position="9"/>
        <end position="376"/>
    </location>
</feature>
<dbReference type="Gene3D" id="3.50.50.60">
    <property type="entry name" value="FAD/NAD(P)-binding domain"/>
    <property type="match status" value="1"/>
</dbReference>
<name>A0A4V0P2P6_FLUSA</name>
<dbReference type="InterPro" id="IPR036188">
    <property type="entry name" value="FAD/NAD-bd_sf"/>
</dbReference>
<comment type="similarity">
    <text evidence="5">Belongs to the L2HGDH family.</text>
</comment>
<keyword evidence="2" id="KW-0285">Flavoprotein</keyword>
<organism evidence="7 8">
    <name type="scientific">Fluviispira sanaruensis</name>
    <dbReference type="NCBI Taxonomy" id="2493639"/>
    <lineage>
        <taxon>Bacteria</taxon>
        <taxon>Pseudomonadati</taxon>
        <taxon>Bdellovibrionota</taxon>
        <taxon>Oligoflexia</taxon>
        <taxon>Silvanigrellales</taxon>
        <taxon>Silvanigrellaceae</taxon>
        <taxon>Fluviispira</taxon>
    </lineage>
</organism>
<dbReference type="RefSeq" id="WP_130610842.1">
    <property type="nucleotide sequence ID" value="NZ_AP019368.1"/>
</dbReference>
<evidence type="ECO:0000256" key="2">
    <source>
        <dbReference type="ARBA" id="ARBA00022630"/>
    </source>
</evidence>
<dbReference type="Pfam" id="PF01266">
    <property type="entry name" value="DAO"/>
    <property type="match status" value="1"/>
</dbReference>
<evidence type="ECO:0000256" key="3">
    <source>
        <dbReference type="ARBA" id="ARBA00022827"/>
    </source>
</evidence>
<evidence type="ECO:0000256" key="4">
    <source>
        <dbReference type="ARBA" id="ARBA00023002"/>
    </source>
</evidence>
<dbReference type="PANTHER" id="PTHR43104:SF4">
    <property type="entry name" value="L-2-HYDROXYGLUTARATE DEHYDROGENASE, MITOCHONDRIAL"/>
    <property type="match status" value="1"/>
</dbReference>
<evidence type="ECO:0000256" key="5">
    <source>
        <dbReference type="ARBA" id="ARBA00037941"/>
    </source>
</evidence>
<dbReference type="AlphaFoldDB" id="A0A4V0P2P6"/>
<dbReference type="InterPro" id="IPR006076">
    <property type="entry name" value="FAD-dep_OxRdtase"/>
</dbReference>
<evidence type="ECO:0000256" key="1">
    <source>
        <dbReference type="ARBA" id="ARBA00001974"/>
    </source>
</evidence>
<dbReference type="SUPFAM" id="SSF51905">
    <property type="entry name" value="FAD/NAD(P)-binding domain"/>
    <property type="match status" value="1"/>
</dbReference>
<comment type="cofactor">
    <cofactor evidence="1">
        <name>FAD</name>
        <dbReference type="ChEBI" id="CHEBI:57692"/>
    </cofactor>
</comment>
<proteinExistence type="inferred from homology"/>
<keyword evidence="8" id="KW-1185">Reference proteome</keyword>
<dbReference type="PANTHER" id="PTHR43104">
    <property type="entry name" value="L-2-HYDROXYGLUTARATE DEHYDROGENASE, MITOCHONDRIAL"/>
    <property type="match status" value="1"/>
</dbReference>
<dbReference type="Gene3D" id="3.30.9.10">
    <property type="entry name" value="D-Amino Acid Oxidase, subunit A, domain 2"/>
    <property type="match status" value="1"/>
</dbReference>
<evidence type="ECO:0000313" key="7">
    <source>
        <dbReference type="EMBL" id="BBH53957.1"/>
    </source>
</evidence>
<sequence>MNKEVFHSDIAIIGAGAVGLSLAANLAKKYPQKSVALLERHDGFGREISSRNSEVIHAGIYYGKESLKAKYCLKGKDLLYNFCREYSIPHIKCGKYIVSSSEEQNDALFEIQKNAAENGVSLELLSEKQLSKETKLSHFKNALYSPETGIFDSHKYMQTLERMAQEKNVFLAYKNSFNKILDINNDEIIFEAYDEKQNYFYMKCQYFINAGGLSSAKIANQFYPHEIYKNKACRGRYYSLSSKYNNYFDKLIYPIPDNDCVGIHTTNELDGKVKLGPDSDWTFAETYEASDPSLCQFFAKEDDVKELFFTEGKKLIPSLTLNDLTQNYIGVRPKLFIENQPEEDFKILKIINGNTQAIHLLGIESPGLTSSLAIGDDIKLE</sequence>
<gene>
    <name evidence="7" type="ORF">JCM31447_24100</name>
</gene>
<reference evidence="7 8" key="1">
    <citation type="submission" date="2018-12" db="EMBL/GenBank/DDBJ databases">
        <title>Rubrispira sanarue gen. nov., sp., nov., a member of the order Silvanigrellales, isolated from a brackish lake in Hamamatsu Japan.</title>
        <authorList>
            <person name="Maejima Y."/>
            <person name="Iino T."/>
            <person name="Muraguchi Y."/>
            <person name="Fukuda K."/>
            <person name="Nojiri H."/>
            <person name="Ohkuma M."/>
            <person name="Moriuchi R."/>
            <person name="Dohra H."/>
            <person name="Kimbara K."/>
            <person name="Shintani M."/>
        </authorList>
    </citation>
    <scope>NUCLEOTIDE SEQUENCE [LARGE SCALE GENOMIC DNA]</scope>
    <source>
        <strain evidence="7 8">RF1110005</strain>
    </source>
</reference>
<evidence type="ECO:0000313" key="8">
    <source>
        <dbReference type="Proteomes" id="UP000291236"/>
    </source>
</evidence>